<dbReference type="Proteomes" id="UP000584642">
    <property type="component" value="Unassembled WGS sequence"/>
</dbReference>
<evidence type="ECO:0000313" key="1">
    <source>
        <dbReference type="EMBL" id="NYZ18751.1"/>
    </source>
</evidence>
<proteinExistence type="predicted"/>
<sequence length="66" mass="7467">MLEAFLLTPLLLAAEPVRLDLGEPRYSHQTQQNVWNSGEFQTAAQKTFNATQTFDTKGKPKDRDSD</sequence>
<accession>A0ABX2T3N1</accession>
<organism evidence="1 2">
    <name type="scientific">Azospirillum oleiclasticum</name>
    <dbReference type="NCBI Taxonomy" id="2735135"/>
    <lineage>
        <taxon>Bacteria</taxon>
        <taxon>Pseudomonadati</taxon>
        <taxon>Pseudomonadota</taxon>
        <taxon>Alphaproteobacteria</taxon>
        <taxon>Rhodospirillales</taxon>
        <taxon>Azospirillaceae</taxon>
        <taxon>Azospirillum</taxon>
    </lineage>
</organism>
<reference evidence="1 2" key="1">
    <citation type="submission" date="2020-05" db="EMBL/GenBank/DDBJ databases">
        <title>Azospirillum oleiclasticum sp. nov, a nitrogen-fixing and heavy crude oil-emulsifying bacterium isolated from the crude oil of Yumen Oilfield.</title>
        <authorList>
            <person name="Wu D."/>
            <person name="Cai M."/>
            <person name="Zhang X."/>
        </authorList>
    </citation>
    <scope>NUCLEOTIDE SEQUENCE [LARGE SCALE GENOMIC DNA]</scope>
    <source>
        <strain evidence="1 2">ROY-1-1-2</strain>
    </source>
</reference>
<keyword evidence="2" id="KW-1185">Reference proteome</keyword>
<dbReference type="RefSeq" id="WP_180280467.1">
    <property type="nucleotide sequence ID" value="NZ_JABFDB010000001.1"/>
</dbReference>
<evidence type="ECO:0000313" key="2">
    <source>
        <dbReference type="Proteomes" id="UP000584642"/>
    </source>
</evidence>
<gene>
    <name evidence="1" type="ORF">HND93_03435</name>
</gene>
<comment type="caution">
    <text evidence="1">The sequence shown here is derived from an EMBL/GenBank/DDBJ whole genome shotgun (WGS) entry which is preliminary data.</text>
</comment>
<name>A0ABX2T3N1_9PROT</name>
<dbReference type="EMBL" id="JABFDB010000001">
    <property type="protein sequence ID" value="NYZ18751.1"/>
    <property type="molecule type" value="Genomic_DNA"/>
</dbReference>
<protein>
    <submittedName>
        <fullName evidence="1">Uncharacterized protein</fullName>
    </submittedName>
</protein>